<dbReference type="PANTHER" id="PTHR11216:SF29">
    <property type="entry name" value="INTERSECTIN-2"/>
    <property type="match status" value="1"/>
</dbReference>
<dbReference type="InterPro" id="IPR000261">
    <property type="entry name" value="EH_dom"/>
</dbReference>
<dbReference type="InterPro" id="IPR002048">
    <property type="entry name" value="EF_hand_dom"/>
</dbReference>
<evidence type="ECO:0000256" key="2">
    <source>
        <dbReference type="ARBA" id="ARBA00022837"/>
    </source>
</evidence>
<dbReference type="EMBL" id="JAHRIP010002050">
    <property type="protein sequence ID" value="MEQ2280715.1"/>
    <property type="molecule type" value="Genomic_DNA"/>
</dbReference>
<evidence type="ECO:0000256" key="3">
    <source>
        <dbReference type="SAM" id="MobiDB-lite"/>
    </source>
</evidence>
<dbReference type="InterPro" id="IPR011992">
    <property type="entry name" value="EF-hand-dom_pair"/>
</dbReference>
<dbReference type="Pfam" id="PF12763">
    <property type="entry name" value="EH"/>
    <property type="match status" value="1"/>
</dbReference>
<feature type="domain" description="EF-hand" evidence="5">
    <location>
        <begin position="46"/>
        <end position="81"/>
    </location>
</feature>
<organism evidence="6 7">
    <name type="scientific">Ameca splendens</name>
    <dbReference type="NCBI Taxonomy" id="208324"/>
    <lineage>
        <taxon>Eukaryota</taxon>
        <taxon>Metazoa</taxon>
        <taxon>Chordata</taxon>
        <taxon>Craniata</taxon>
        <taxon>Vertebrata</taxon>
        <taxon>Euteleostomi</taxon>
        <taxon>Actinopterygii</taxon>
        <taxon>Neopterygii</taxon>
        <taxon>Teleostei</taxon>
        <taxon>Neoteleostei</taxon>
        <taxon>Acanthomorphata</taxon>
        <taxon>Ovalentaria</taxon>
        <taxon>Atherinomorphae</taxon>
        <taxon>Cyprinodontiformes</taxon>
        <taxon>Goodeidae</taxon>
        <taxon>Ameca</taxon>
    </lineage>
</organism>
<evidence type="ECO:0000259" key="4">
    <source>
        <dbReference type="PROSITE" id="PS50031"/>
    </source>
</evidence>
<evidence type="ECO:0008006" key="8">
    <source>
        <dbReference type="Google" id="ProtNLM"/>
    </source>
</evidence>
<sequence length="218" mass="22778">MSGASSVWAITPEERGKHDKQFDALAPVLGYISGEQARNFFLQSGLPASVLAEIWHLADMDSDGKMDRLEFSIAMKLIKLTLQGRNLPSSLPITMKQPPTSNSSSNMSSSARFGMGSMPNLSIGLSSMPAISTMPILTPVPANPPLPSVQPLVSVPMTLPLITSLGNLGFPNGTVSLLTPPLVPSNAGTPMSGFSSPMAFSPSPVVSKANSLLDLGSS</sequence>
<reference evidence="6 7" key="1">
    <citation type="submission" date="2021-06" db="EMBL/GenBank/DDBJ databases">
        <authorList>
            <person name="Palmer J.M."/>
        </authorList>
    </citation>
    <scope>NUCLEOTIDE SEQUENCE [LARGE SCALE GENOMIC DNA]</scope>
    <source>
        <strain evidence="6 7">AS_MEX2019</strain>
        <tissue evidence="6">Muscle</tissue>
    </source>
</reference>
<proteinExistence type="predicted"/>
<dbReference type="PANTHER" id="PTHR11216">
    <property type="entry name" value="EH DOMAIN"/>
    <property type="match status" value="1"/>
</dbReference>
<feature type="region of interest" description="Disordered" evidence="3">
    <location>
        <begin position="89"/>
        <end position="110"/>
    </location>
</feature>
<dbReference type="SMART" id="SM00027">
    <property type="entry name" value="EH"/>
    <property type="match status" value="1"/>
</dbReference>
<evidence type="ECO:0000259" key="5">
    <source>
        <dbReference type="PROSITE" id="PS50222"/>
    </source>
</evidence>
<dbReference type="PROSITE" id="PS50222">
    <property type="entry name" value="EF_HAND_2"/>
    <property type="match status" value="1"/>
</dbReference>
<dbReference type="InterPro" id="IPR018247">
    <property type="entry name" value="EF_Hand_1_Ca_BS"/>
</dbReference>
<protein>
    <recommendedName>
        <fullName evidence="8">Intersectin</fullName>
    </recommendedName>
</protein>
<feature type="compositionally biased region" description="Polar residues" evidence="3">
    <location>
        <begin position="89"/>
        <end position="100"/>
    </location>
</feature>
<keyword evidence="7" id="KW-1185">Reference proteome</keyword>
<dbReference type="CDD" id="cd00052">
    <property type="entry name" value="EH"/>
    <property type="match status" value="1"/>
</dbReference>
<accession>A0ABV0XH31</accession>
<evidence type="ECO:0000313" key="6">
    <source>
        <dbReference type="EMBL" id="MEQ2280715.1"/>
    </source>
</evidence>
<feature type="compositionally biased region" description="Low complexity" evidence="3">
    <location>
        <begin position="101"/>
        <end position="110"/>
    </location>
</feature>
<dbReference type="PROSITE" id="PS00018">
    <property type="entry name" value="EF_HAND_1"/>
    <property type="match status" value="1"/>
</dbReference>
<comment type="caution">
    <text evidence="6">The sequence shown here is derived from an EMBL/GenBank/DDBJ whole genome shotgun (WGS) entry which is preliminary data.</text>
</comment>
<dbReference type="Gene3D" id="1.10.238.10">
    <property type="entry name" value="EF-hand"/>
    <property type="match status" value="1"/>
</dbReference>
<dbReference type="PROSITE" id="PS50031">
    <property type="entry name" value="EH"/>
    <property type="match status" value="1"/>
</dbReference>
<dbReference type="SUPFAM" id="SSF47473">
    <property type="entry name" value="EF-hand"/>
    <property type="match status" value="1"/>
</dbReference>
<keyword evidence="1" id="KW-0479">Metal-binding</keyword>
<keyword evidence="2" id="KW-0106">Calcium</keyword>
<feature type="domain" description="EH" evidence="4">
    <location>
        <begin position="14"/>
        <end position="102"/>
    </location>
</feature>
<dbReference type="Proteomes" id="UP001469553">
    <property type="component" value="Unassembled WGS sequence"/>
</dbReference>
<gene>
    <name evidence="6" type="ORF">AMECASPLE_022762</name>
</gene>
<evidence type="ECO:0000256" key="1">
    <source>
        <dbReference type="ARBA" id="ARBA00022723"/>
    </source>
</evidence>
<evidence type="ECO:0000313" key="7">
    <source>
        <dbReference type="Proteomes" id="UP001469553"/>
    </source>
</evidence>
<feature type="non-terminal residue" evidence="6">
    <location>
        <position position="218"/>
    </location>
</feature>
<name>A0ABV0XH31_9TELE</name>